<dbReference type="Proteomes" id="UP001183246">
    <property type="component" value="Unassembled WGS sequence"/>
</dbReference>
<protein>
    <submittedName>
        <fullName evidence="1">Uncharacterized protein</fullName>
    </submittedName>
</protein>
<reference evidence="2" key="1">
    <citation type="submission" date="2023-07" db="EMBL/GenBank/DDBJ databases">
        <title>30 novel species of actinomycetes from the DSMZ collection.</title>
        <authorList>
            <person name="Nouioui I."/>
        </authorList>
    </citation>
    <scope>NUCLEOTIDE SEQUENCE [LARGE SCALE GENOMIC DNA]</scope>
    <source>
        <strain evidence="2">DSM 44938</strain>
    </source>
</reference>
<keyword evidence="2" id="KW-1185">Reference proteome</keyword>
<gene>
    <name evidence="1" type="ORF">RM590_34035</name>
</gene>
<evidence type="ECO:0000313" key="2">
    <source>
        <dbReference type="Proteomes" id="UP001183246"/>
    </source>
</evidence>
<dbReference type="EMBL" id="JAVREL010000034">
    <property type="protein sequence ID" value="MDT0347552.1"/>
    <property type="molecule type" value="Genomic_DNA"/>
</dbReference>
<dbReference type="RefSeq" id="WP_311708679.1">
    <property type="nucleotide sequence ID" value="NZ_JAVREL010000034.1"/>
</dbReference>
<organism evidence="1 2">
    <name type="scientific">Streptomyces litchfieldiae</name>
    <dbReference type="NCBI Taxonomy" id="3075543"/>
    <lineage>
        <taxon>Bacteria</taxon>
        <taxon>Bacillati</taxon>
        <taxon>Actinomycetota</taxon>
        <taxon>Actinomycetes</taxon>
        <taxon>Kitasatosporales</taxon>
        <taxon>Streptomycetaceae</taxon>
        <taxon>Streptomyces</taxon>
    </lineage>
</organism>
<sequence>MDGTTPAQFLAEHGDLATWTATDFEVYDHLLTAAQADQLAEVLAEHCVVDGPAPTVA</sequence>
<accession>A0ABU2N0X0</accession>
<comment type="caution">
    <text evidence="1">The sequence shown here is derived from an EMBL/GenBank/DDBJ whole genome shotgun (WGS) entry which is preliminary data.</text>
</comment>
<name>A0ABU2N0X0_9ACTN</name>
<proteinExistence type="predicted"/>
<evidence type="ECO:0000313" key="1">
    <source>
        <dbReference type="EMBL" id="MDT0347552.1"/>
    </source>
</evidence>